<proteinExistence type="predicted"/>
<reference evidence="2" key="2">
    <citation type="journal article" date="2015" name="Fish Shellfish Immunol.">
        <title>Early steps in the European eel (Anguilla anguilla)-Vibrio vulnificus interaction in the gills: Role of the RtxA13 toxin.</title>
        <authorList>
            <person name="Callol A."/>
            <person name="Pajuelo D."/>
            <person name="Ebbesson L."/>
            <person name="Teles M."/>
            <person name="MacKenzie S."/>
            <person name="Amaro C."/>
        </authorList>
    </citation>
    <scope>NUCLEOTIDE SEQUENCE</scope>
</reference>
<evidence type="ECO:0000313" key="2">
    <source>
        <dbReference type="EMBL" id="JAH25219.1"/>
    </source>
</evidence>
<reference evidence="2" key="1">
    <citation type="submission" date="2014-11" db="EMBL/GenBank/DDBJ databases">
        <authorList>
            <person name="Amaro Gonzalez C."/>
        </authorList>
    </citation>
    <scope>NUCLEOTIDE SEQUENCE</scope>
</reference>
<organism evidence="2">
    <name type="scientific">Anguilla anguilla</name>
    <name type="common">European freshwater eel</name>
    <name type="synonym">Muraena anguilla</name>
    <dbReference type="NCBI Taxonomy" id="7936"/>
    <lineage>
        <taxon>Eukaryota</taxon>
        <taxon>Metazoa</taxon>
        <taxon>Chordata</taxon>
        <taxon>Craniata</taxon>
        <taxon>Vertebrata</taxon>
        <taxon>Euteleostomi</taxon>
        <taxon>Actinopterygii</taxon>
        <taxon>Neopterygii</taxon>
        <taxon>Teleostei</taxon>
        <taxon>Anguilliformes</taxon>
        <taxon>Anguillidae</taxon>
        <taxon>Anguilla</taxon>
    </lineage>
</organism>
<evidence type="ECO:0000256" key="1">
    <source>
        <dbReference type="SAM" id="MobiDB-lite"/>
    </source>
</evidence>
<dbReference type="AlphaFoldDB" id="A0A0E9R7W6"/>
<sequence length="64" mass="6712">MLTRGGQARRTVQPTLSFSTASAQRHTAGQLRAGTGNPLLLLPHGRRSLSDVEDRAAQGGEGSL</sequence>
<dbReference type="EMBL" id="GBXM01083358">
    <property type="protein sequence ID" value="JAH25219.1"/>
    <property type="molecule type" value="Transcribed_RNA"/>
</dbReference>
<name>A0A0E9R7W6_ANGAN</name>
<accession>A0A0E9R7W6</accession>
<protein>
    <submittedName>
        <fullName evidence="2">Uncharacterized protein</fullName>
    </submittedName>
</protein>
<feature type="compositionally biased region" description="Polar residues" evidence="1">
    <location>
        <begin position="10"/>
        <end position="27"/>
    </location>
</feature>
<feature type="region of interest" description="Disordered" evidence="1">
    <location>
        <begin position="1"/>
        <end position="64"/>
    </location>
</feature>